<accession>A0ABW3CK06</accession>
<proteinExistence type="predicted"/>
<dbReference type="Proteomes" id="UP001597083">
    <property type="component" value="Unassembled WGS sequence"/>
</dbReference>
<keyword evidence="1" id="KW-0812">Transmembrane</keyword>
<organism evidence="2 3">
    <name type="scientific">Actinomadura adrarensis</name>
    <dbReference type="NCBI Taxonomy" id="1819600"/>
    <lineage>
        <taxon>Bacteria</taxon>
        <taxon>Bacillati</taxon>
        <taxon>Actinomycetota</taxon>
        <taxon>Actinomycetes</taxon>
        <taxon>Streptosporangiales</taxon>
        <taxon>Thermomonosporaceae</taxon>
        <taxon>Actinomadura</taxon>
    </lineage>
</organism>
<reference evidence="3" key="1">
    <citation type="journal article" date="2019" name="Int. J. Syst. Evol. Microbiol.">
        <title>The Global Catalogue of Microorganisms (GCM) 10K type strain sequencing project: providing services to taxonomists for standard genome sequencing and annotation.</title>
        <authorList>
            <consortium name="The Broad Institute Genomics Platform"/>
            <consortium name="The Broad Institute Genome Sequencing Center for Infectious Disease"/>
            <person name="Wu L."/>
            <person name="Ma J."/>
        </authorList>
    </citation>
    <scope>NUCLEOTIDE SEQUENCE [LARGE SCALE GENOMIC DNA]</scope>
    <source>
        <strain evidence="3">JCM 31696</strain>
    </source>
</reference>
<sequence>MNGWFQDLVTSASKPIFELVRSTVMGTPQIDAPEMARARSLWGTSQTIANTCYVLLITLGGMLLMTGQSLPGSELTPGQLAARLVGAFLASNLSLVLIGYAIVFANGLATAFLVSGENKIDPKVLADRVARHISTLMSPDYAFATLLALAVVVLALCLGFIYIIRIAITMVLIAAAPIALMFHALPLTDGIARLWWRGITGVLAIQVAQSLVLATAYELLFSKNPDQDGGSVLGLPSRIALLDLLLAIALLWVMIRVPSWVARTVWQPAQP</sequence>
<evidence type="ECO:0000313" key="3">
    <source>
        <dbReference type="Proteomes" id="UP001597083"/>
    </source>
</evidence>
<feature type="non-terminal residue" evidence="2">
    <location>
        <position position="271"/>
    </location>
</feature>
<feature type="transmembrane region" description="Helical" evidence="1">
    <location>
        <begin position="194"/>
        <end position="217"/>
    </location>
</feature>
<dbReference type="Pfam" id="PF19590">
    <property type="entry name" value="TrbL_3"/>
    <property type="match status" value="1"/>
</dbReference>
<keyword evidence="1" id="KW-1133">Transmembrane helix</keyword>
<protein>
    <recommendedName>
        <fullName evidence="4">ABC transporter permease</fullName>
    </recommendedName>
</protein>
<dbReference type="InterPro" id="IPR045782">
    <property type="entry name" value="TrbL_3"/>
</dbReference>
<evidence type="ECO:0000256" key="1">
    <source>
        <dbReference type="SAM" id="Phobius"/>
    </source>
</evidence>
<feature type="transmembrane region" description="Helical" evidence="1">
    <location>
        <begin position="87"/>
        <end position="114"/>
    </location>
</feature>
<feature type="transmembrane region" description="Helical" evidence="1">
    <location>
        <begin position="47"/>
        <end position="67"/>
    </location>
</feature>
<feature type="transmembrane region" description="Helical" evidence="1">
    <location>
        <begin position="237"/>
        <end position="255"/>
    </location>
</feature>
<evidence type="ECO:0008006" key="4">
    <source>
        <dbReference type="Google" id="ProtNLM"/>
    </source>
</evidence>
<keyword evidence="1" id="KW-0472">Membrane</keyword>
<feature type="transmembrane region" description="Helical" evidence="1">
    <location>
        <begin position="141"/>
        <end position="164"/>
    </location>
</feature>
<gene>
    <name evidence="2" type="ORF">ACFQ07_21745</name>
</gene>
<dbReference type="EMBL" id="JBHTIR010003231">
    <property type="protein sequence ID" value="MFD0854879.1"/>
    <property type="molecule type" value="Genomic_DNA"/>
</dbReference>
<name>A0ABW3CK06_9ACTN</name>
<keyword evidence="3" id="KW-1185">Reference proteome</keyword>
<evidence type="ECO:0000313" key="2">
    <source>
        <dbReference type="EMBL" id="MFD0854879.1"/>
    </source>
</evidence>
<feature type="transmembrane region" description="Helical" evidence="1">
    <location>
        <begin position="170"/>
        <end position="187"/>
    </location>
</feature>
<comment type="caution">
    <text evidence="2">The sequence shown here is derived from an EMBL/GenBank/DDBJ whole genome shotgun (WGS) entry which is preliminary data.</text>
</comment>